<dbReference type="EC" id="3.1.1.1" evidence="6"/>
<dbReference type="Pfam" id="PF00135">
    <property type="entry name" value="COesterase"/>
    <property type="match status" value="1"/>
</dbReference>
<comment type="similarity">
    <text evidence="1">Belongs to the type-B carboxylesterase/lipase family.</text>
</comment>
<evidence type="ECO:0000259" key="7">
    <source>
        <dbReference type="Pfam" id="PF00135"/>
    </source>
</evidence>
<dbReference type="InterPro" id="IPR029058">
    <property type="entry name" value="AB_hydrolase_fold"/>
</dbReference>
<keyword evidence="9" id="KW-1185">Reference proteome</keyword>
<gene>
    <name evidence="8" type="ORF">AWZ03_005579</name>
</gene>
<dbReference type="GO" id="GO:0106435">
    <property type="term" value="F:carboxylesterase activity"/>
    <property type="evidence" value="ECO:0007669"/>
    <property type="project" value="UniProtKB-EC"/>
</dbReference>
<reference evidence="8 9" key="1">
    <citation type="journal article" date="2019" name="J. Hered.">
        <title>An Improved Genome Assembly for Drosophila navojoa, the Basal Species in the mojavensis Cluster.</title>
        <authorList>
            <person name="Vanderlinde T."/>
            <person name="Dupim E.G."/>
            <person name="Nazario-Yepiz N.O."/>
            <person name="Carvalho A.B."/>
        </authorList>
    </citation>
    <scope>NUCLEOTIDE SEQUENCE [LARGE SCALE GENOMIC DNA]</scope>
    <source>
        <strain evidence="8">Navoj_Jal97</strain>
        <tissue evidence="8">Whole organism</tissue>
    </source>
</reference>
<evidence type="ECO:0000313" key="8">
    <source>
        <dbReference type="EMBL" id="TDG47961.1"/>
    </source>
</evidence>
<evidence type="ECO:0000256" key="3">
    <source>
        <dbReference type="ARBA" id="ARBA00022801"/>
    </source>
</evidence>
<dbReference type="FunFam" id="3.40.50.1820:FF:000092">
    <property type="entry name" value="Carboxylic ester hydrolase"/>
    <property type="match status" value="1"/>
</dbReference>
<dbReference type="EMBL" id="LSRL02000037">
    <property type="protein sequence ID" value="TDG47961.1"/>
    <property type="molecule type" value="Genomic_DNA"/>
</dbReference>
<dbReference type="STRING" id="7232.A0A484BJN5"/>
<dbReference type="OrthoDB" id="19653at2759"/>
<feature type="domain" description="Carboxylesterase type B" evidence="7">
    <location>
        <begin position="33"/>
        <end position="554"/>
    </location>
</feature>
<evidence type="ECO:0000313" key="9">
    <source>
        <dbReference type="Proteomes" id="UP000295192"/>
    </source>
</evidence>
<evidence type="ECO:0000256" key="1">
    <source>
        <dbReference type="ARBA" id="ARBA00005964"/>
    </source>
</evidence>
<keyword evidence="4" id="KW-1015">Disulfide bond</keyword>
<dbReference type="Gene3D" id="3.40.50.1820">
    <property type="entry name" value="alpha/beta hydrolase"/>
    <property type="match status" value="1"/>
</dbReference>
<dbReference type="OMA" id="CEWANEP"/>
<keyword evidence="2" id="KW-0719">Serine esterase</keyword>
<dbReference type="KEGG" id="dnv:108658911"/>
<accession>A0A484BJN5</accession>
<dbReference type="Proteomes" id="UP000295192">
    <property type="component" value="Unassembled WGS sequence"/>
</dbReference>
<evidence type="ECO:0000256" key="2">
    <source>
        <dbReference type="ARBA" id="ARBA00022487"/>
    </source>
</evidence>
<name>A0A484BJN5_DRONA</name>
<keyword evidence="5" id="KW-0325">Glycoprotein</keyword>
<dbReference type="PANTHER" id="PTHR43142">
    <property type="entry name" value="CARBOXYLIC ESTER HYDROLASE"/>
    <property type="match status" value="1"/>
</dbReference>
<dbReference type="InterPro" id="IPR002018">
    <property type="entry name" value="CarbesteraseB"/>
</dbReference>
<evidence type="ECO:0000256" key="6">
    <source>
        <dbReference type="ARBA" id="ARBA00039155"/>
    </source>
</evidence>
<sequence>MNIQMSVVELLKLGAKLIGHKIEQYNLATKVTVVVNTQHGQVRGLQRKTLYDHLLYFAFEGIPFAKPPLGELRFRAPQSPDPWTGIRDCTFTRAKPVQQNFVMHVLEGSEDCLYLNVYTKTLKSDRPLPVMVWIFAGGFQIGEADRDTHSPDYFMQKDVVLVTISYRLGVLGFLSLTDRDLDVPGNAGLKDQVMALRWVYNNIANFNGDPSNITLMGLSAGGASTHIMMTTEQTRGLFHKAIIMSGSSLCDWANSPNHQWPYRLACHLGYNGTDNEKQVFRFLQRASAKELIGCSALPSQEEARDYILFPFGPVVEPYVSPSCVIAQPPVEALAGAWGNRIPLMIGGTSFEGLFSYQFIMRDTAQMLSAFEAIIPREVREVSTQAELKEHIRRLKVKFFEDATRGRMEFKECLQLLSFKHFWHGIHRTVLARIAHAKDAPTYLYRFDFDSPTFNHFRIMNCGRHERGVSHADDHFYLFYSIPASKLDKSSEEYRTIERMIGMWTAFAANDSPQCPQLGSVQWDPVDCSCALKCLNISRQLQFIKLPESKHLRLWDSFYEKLQLY</sequence>
<protein>
    <recommendedName>
        <fullName evidence="6">carboxylesterase</fullName>
        <ecNumber evidence="6">3.1.1.1</ecNumber>
    </recommendedName>
</protein>
<dbReference type="PANTHER" id="PTHR43142:SF1">
    <property type="entry name" value="CARBOXYLIC ESTER HYDROLASE"/>
    <property type="match status" value="1"/>
</dbReference>
<evidence type="ECO:0000256" key="4">
    <source>
        <dbReference type="ARBA" id="ARBA00023157"/>
    </source>
</evidence>
<proteinExistence type="inferred from homology"/>
<dbReference type="SUPFAM" id="SSF53474">
    <property type="entry name" value="alpha/beta-Hydrolases"/>
    <property type="match status" value="1"/>
</dbReference>
<evidence type="ECO:0000256" key="5">
    <source>
        <dbReference type="ARBA" id="ARBA00023180"/>
    </source>
</evidence>
<organism evidence="8 9">
    <name type="scientific">Drosophila navojoa</name>
    <name type="common">Fruit fly</name>
    <dbReference type="NCBI Taxonomy" id="7232"/>
    <lineage>
        <taxon>Eukaryota</taxon>
        <taxon>Metazoa</taxon>
        <taxon>Ecdysozoa</taxon>
        <taxon>Arthropoda</taxon>
        <taxon>Hexapoda</taxon>
        <taxon>Insecta</taxon>
        <taxon>Pterygota</taxon>
        <taxon>Neoptera</taxon>
        <taxon>Endopterygota</taxon>
        <taxon>Diptera</taxon>
        <taxon>Brachycera</taxon>
        <taxon>Muscomorpha</taxon>
        <taxon>Ephydroidea</taxon>
        <taxon>Drosophilidae</taxon>
        <taxon>Drosophila</taxon>
    </lineage>
</organism>
<dbReference type="AlphaFoldDB" id="A0A484BJN5"/>
<keyword evidence="3" id="KW-0378">Hydrolase</keyword>
<comment type="caution">
    <text evidence="8">The sequence shown here is derived from an EMBL/GenBank/DDBJ whole genome shotgun (WGS) entry which is preliminary data.</text>
</comment>